<evidence type="ECO:0000259" key="6">
    <source>
        <dbReference type="PROSITE" id="PS51755"/>
    </source>
</evidence>
<keyword evidence="2" id="KW-0805">Transcription regulation</keyword>
<dbReference type="CDD" id="cd15831">
    <property type="entry name" value="BTAD"/>
    <property type="match status" value="1"/>
</dbReference>
<dbReference type="Pfam" id="PF00486">
    <property type="entry name" value="Trans_reg_C"/>
    <property type="match status" value="1"/>
</dbReference>
<dbReference type="Pfam" id="PF13424">
    <property type="entry name" value="TPR_12"/>
    <property type="match status" value="1"/>
</dbReference>
<reference evidence="7" key="1">
    <citation type="submission" date="2021-01" db="EMBL/GenBank/DDBJ databases">
        <title>Whole genome shotgun sequence of Sphaerimonospora thailandensis NBRC 107569.</title>
        <authorList>
            <person name="Komaki H."/>
            <person name="Tamura T."/>
        </authorList>
    </citation>
    <scope>NUCLEOTIDE SEQUENCE</scope>
    <source>
        <strain evidence="7">NBRC 107569</strain>
    </source>
</reference>
<evidence type="ECO:0000256" key="4">
    <source>
        <dbReference type="ARBA" id="ARBA00023163"/>
    </source>
</evidence>
<dbReference type="InterPro" id="IPR051677">
    <property type="entry name" value="AfsR-DnrI-RedD_regulator"/>
</dbReference>
<organism evidence="7 8">
    <name type="scientific">Sphaerimonospora thailandensis</name>
    <dbReference type="NCBI Taxonomy" id="795644"/>
    <lineage>
        <taxon>Bacteria</taxon>
        <taxon>Bacillati</taxon>
        <taxon>Actinomycetota</taxon>
        <taxon>Actinomycetes</taxon>
        <taxon>Streptosporangiales</taxon>
        <taxon>Streptosporangiaceae</taxon>
        <taxon>Sphaerimonospora</taxon>
    </lineage>
</organism>
<dbReference type="InterPro" id="IPR003593">
    <property type="entry name" value="AAA+_ATPase"/>
</dbReference>
<feature type="DNA-binding region" description="OmpR/PhoB-type" evidence="5">
    <location>
        <begin position="1"/>
        <end position="68"/>
    </location>
</feature>
<protein>
    <submittedName>
        <fullName evidence="7">SARP family transcriptional regulator</fullName>
    </submittedName>
</protein>
<dbReference type="PANTHER" id="PTHR35807:SF1">
    <property type="entry name" value="TRANSCRIPTIONAL REGULATOR REDD"/>
    <property type="match status" value="1"/>
</dbReference>
<evidence type="ECO:0000256" key="1">
    <source>
        <dbReference type="ARBA" id="ARBA00005820"/>
    </source>
</evidence>
<dbReference type="InterPro" id="IPR005158">
    <property type="entry name" value="BTAD"/>
</dbReference>
<dbReference type="InterPro" id="IPR036388">
    <property type="entry name" value="WH-like_DNA-bd_sf"/>
</dbReference>
<evidence type="ECO:0000313" key="8">
    <source>
        <dbReference type="Proteomes" id="UP000610966"/>
    </source>
</evidence>
<sequence length="956" mass="102131">MRLAAKPRAVLSTLLLHPNTVVSRDRLIASVWDEPPRSALANLQTYVSVLRRAAIEVETQGPGYHLRLGTGRLDLLAFDEAVRRARRETADGDLAEADRLFAGALSLWRGRPAEDVPLAGAVTARITELEERRESARFDWIDVRLRLGLHDEVVGQLTPLVETDPLSERLWHRLMVALHRAGRRAEALEAYRRARSVLVAELGVEPGQELRNLHTAILSDAPVELPAPAAVAGDLPAPERAGRQTPGWTGICLLPADIADFVGRESETHEMISALRGTADRGGAAPVIVAVSGPPGVGKSTLAVHVAHLMREEYPDGQLFVRLGGASPSPRDPAGLLAELLRALGVDAAVMPASVEEQAAMYRARIADRAVLVLLDDAGGEAQVQPLIPGTPGSAVIVTSRGLLPAMPGAIALTLDVPPPADAHNLLAGVAGADRVASDPESAEAILHACGRLPLALRIAGARLVTRPAWPLAEFARRLADTSACLNELHSGQLDVRTTFAMSYATLSPQARRAFRLLGSVAADSVAAWTVAALAGTSAHDVDHSLEELAAAGLISASDVDAAAQPRYRMHDLLRGFAAELFTAEDSHECRAAALRRVAAEAHVRVIDAARELPLAFAPPPSDLPARTPPSAAAGAWLSAERRVLVGVVAATSRAGLVTASVDLAHVLAPFLIVRGFHDDAVNMLDGTIEAAAAAGDASAETRLRLVRADVEVDRRRAHTVAAEFRRLLDRFERTGDRHSAAYALLGIAATLEDDLGSALAAATRAADCFLALGDTNGLLSAWYEVAGVQLFLGRYDDAAAACRHALALADGESAVHSVRARRGLGIACYEMGRVEEAVGHYRVSLALSRELRWNEGERIALRRLAEAEGALGRFDRATRMLAECMEMCVRAGDARGEAMTVYALGEVSRWRGDERAALDHFTVCHALLNPRGEHYWSARTREQIARSRAALGRLC</sequence>
<gene>
    <name evidence="7" type="ORF">Mth01_31340</name>
</gene>
<evidence type="ECO:0000313" key="7">
    <source>
        <dbReference type="EMBL" id="GIH70881.1"/>
    </source>
</evidence>
<dbReference type="GO" id="GO:0043531">
    <property type="term" value="F:ADP binding"/>
    <property type="evidence" value="ECO:0007669"/>
    <property type="project" value="InterPro"/>
</dbReference>
<comment type="similarity">
    <text evidence="1">Belongs to the AfsR/DnrI/RedD regulatory family.</text>
</comment>
<dbReference type="SMART" id="SM01043">
    <property type="entry name" value="BTAD"/>
    <property type="match status" value="1"/>
</dbReference>
<dbReference type="SUPFAM" id="SSF52540">
    <property type="entry name" value="P-loop containing nucleoside triphosphate hydrolases"/>
    <property type="match status" value="1"/>
</dbReference>
<dbReference type="InterPro" id="IPR001867">
    <property type="entry name" value="OmpR/PhoB-type_DNA-bd"/>
</dbReference>
<dbReference type="SMART" id="SM00862">
    <property type="entry name" value="Trans_reg_C"/>
    <property type="match status" value="1"/>
</dbReference>
<dbReference type="SMART" id="SM00028">
    <property type="entry name" value="TPR"/>
    <property type="match status" value="4"/>
</dbReference>
<dbReference type="PROSITE" id="PS51755">
    <property type="entry name" value="OMPR_PHOB"/>
    <property type="match status" value="1"/>
</dbReference>
<accession>A0A8J3RAT0</accession>
<dbReference type="InterPro" id="IPR016032">
    <property type="entry name" value="Sig_transdc_resp-reg_C-effctor"/>
</dbReference>
<dbReference type="GO" id="GO:0003677">
    <property type="term" value="F:DNA binding"/>
    <property type="evidence" value="ECO:0007669"/>
    <property type="project" value="UniProtKB-UniRule"/>
</dbReference>
<dbReference type="PANTHER" id="PTHR35807">
    <property type="entry name" value="TRANSCRIPTIONAL REGULATOR REDD-RELATED"/>
    <property type="match status" value="1"/>
</dbReference>
<dbReference type="SUPFAM" id="SSF46894">
    <property type="entry name" value="C-terminal effector domain of the bipartite response regulators"/>
    <property type="match status" value="1"/>
</dbReference>
<keyword evidence="8" id="KW-1185">Reference proteome</keyword>
<feature type="domain" description="OmpR/PhoB-type" evidence="6">
    <location>
        <begin position="1"/>
        <end position="68"/>
    </location>
</feature>
<dbReference type="SUPFAM" id="SSF48452">
    <property type="entry name" value="TPR-like"/>
    <property type="match status" value="2"/>
</dbReference>
<dbReference type="AlphaFoldDB" id="A0A8J3RAT0"/>
<evidence type="ECO:0000256" key="3">
    <source>
        <dbReference type="ARBA" id="ARBA00023125"/>
    </source>
</evidence>
<dbReference type="Pfam" id="PF03704">
    <property type="entry name" value="BTAD"/>
    <property type="match status" value="1"/>
</dbReference>
<dbReference type="InterPro" id="IPR019734">
    <property type="entry name" value="TPR_rpt"/>
</dbReference>
<dbReference type="SMART" id="SM00382">
    <property type="entry name" value="AAA"/>
    <property type="match status" value="1"/>
</dbReference>
<keyword evidence="3 5" id="KW-0238">DNA-binding</keyword>
<evidence type="ECO:0000256" key="5">
    <source>
        <dbReference type="PROSITE-ProRule" id="PRU01091"/>
    </source>
</evidence>
<dbReference type="GO" id="GO:0006355">
    <property type="term" value="P:regulation of DNA-templated transcription"/>
    <property type="evidence" value="ECO:0007669"/>
    <property type="project" value="InterPro"/>
</dbReference>
<name>A0A8J3RAT0_9ACTN</name>
<dbReference type="Gene3D" id="1.25.40.10">
    <property type="entry name" value="Tetratricopeptide repeat domain"/>
    <property type="match status" value="3"/>
</dbReference>
<dbReference type="Gene3D" id="1.10.10.10">
    <property type="entry name" value="Winged helix-like DNA-binding domain superfamily/Winged helix DNA-binding domain"/>
    <property type="match status" value="2"/>
</dbReference>
<dbReference type="EMBL" id="BOOG01000026">
    <property type="protein sequence ID" value="GIH70881.1"/>
    <property type="molecule type" value="Genomic_DNA"/>
</dbReference>
<proteinExistence type="inferred from homology"/>
<comment type="caution">
    <text evidence="7">The sequence shown here is derived from an EMBL/GenBank/DDBJ whole genome shotgun (WGS) entry which is preliminary data.</text>
</comment>
<dbReference type="InterPro" id="IPR027417">
    <property type="entry name" value="P-loop_NTPase"/>
</dbReference>
<keyword evidence="4" id="KW-0804">Transcription</keyword>
<dbReference type="InterPro" id="IPR011990">
    <property type="entry name" value="TPR-like_helical_dom_sf"/>
</dbReference>
<dbReference type="PRINTS" id="PR00364">
    <property type="entry name" value="DISEASERSIST"/>
</dbReference>
<dbReference type="Proteomes" id="UP000610966">
    <property type="component" value="Unassembled WGS sequence"/>
</dbReference>
<dbReference type="Gene3D" id="3.40.50.300">
    <property type="entry name" value="P-loop containing nucleotide triphosphate hydrolases"/>
    <property type="match status" value="1"/>
</dbReference>
<dbReference type="GO" id="GO:0000160">
    <property type="term" value="P:phosphorelay signal transduction system"/>
    <property type="evidence" value="ECO:0007669"/>
    <property type="project" value="InterPro"/>
</dbReference>
<evidence type="ECO:0000256" key="2">
    <source>
        <dbReference type="ARBA" id="ARBA00023015"/>
    </source>
</evidence>